<evidence type="ECO:0000313" key="3">
    <source>
        <dbReference type="Proteomes" id="UP001158986"/>
    </source>
</evidence>
<organism evidence="1 4">
    <name type="scientific">Peronospora belbahrii</name>
    <dbReference type="NCBI Taxonomy" id="622444"/>
    <lineage>
        <taxon>Eukaryota</taxon>
        <taxon>Sar</taxon>
        <taxon>Stramenopiles</taxon>
        <taxon>Oomycota</taxon>
        <taxon>Peronosporomycetes</taxon>
        <taxon>Peronosporales</taxon>
        <taxon>Peronosporaceae</taxon>
        <taxon>Peronospora</taxon>
    </lineage>
</organism>
<dbReference type="AlphaFoldDB" id="A0AAU9L7F0"/>
<dbReference type="Proteomes" id="UP001158986">
    <property type="component" value="Unassembled WGS sequence"/>
</dbReference>
<evidence type="ECO:0000313" key="1">
    <source>
        <dbReference type="EMBL" id="CAH0482527.1"/>
    </source>
</evidence>
<sequence length="99" mass="11378">MTNTRFEIIIIYKFVFVTLKLPEDSENRKHIEKSLPTLTTPTTPCKEDHLLHKSSEQVSQQTVFTREADVEGWVFLAEERHSQPGSKTRSYADVVAGRT</sequence>
<comment type="caution">
    <text evidence="1">The sequence shown here is derived from an EMBL/GenBank/DDBJ whole genome shotgun (WGS) entry which is preliminary data.</text>
</comment>
<proteinExistence type="predicted"/>
<gene>
    <name evidence="2" type="ORF">PBS001_LOCUS5692</name>
    <name evidence="1" type="ORF">PBS003_LOCUS9115</name>
</gene>
<dbReference type="EMBL" id="CAKLCB010000280">
    <property type="protein sequence ID" value="CAH0519156.1"/>
    <property type="molecule type" value="Genomic_DNA"/>
</dbReference>
<protein>
    <submittedName>
        <fullName evidence="1">Uncharacterized protein</fullName>
    </submittedName>
</protein>
<keyword evidence="3" id="KW-1185">Reference proteome</keyword>
<accession>A0AAU9L7F0</accession>
<name>A0AAU9L7F0_9STRA</name>
<reference evidence="1 3" key="1">
    <citation type="submission" date="2021-11" db="EMBL/GenBank/DDBJ databases">
        <authorList>
            <person name="Islam A."/>
            <person name="Islam S."/>
            <person name="Flora M.S."/>
            <person name="Rahman M."/>
            <person name="Ziaur R.M."/>
            <person name="Epstein J.H."/>
            <person name="Hassan M."/>
            <person name="Klassen M."/>
            <person name="Woodard K."/>
            <person name="Webb A."/>
            <person name="Webby R.J."/>
            <person name="El Zowalaty M.E."/>
        </authorList>
    </citation>
    <scope>NUCLEOTIDE SEQUENCE</scope>
    <source>
        <strain evidence="2">Pbs1</strain>
        <strain evidence="1">Pbs3</strain>
    </source>
</reference>
<evidence type="ECO:0000313" key="2">
    <source>
        <dbReference type="EMBL" id="CAH0519156.1"/>
    </source>
</evidence>
<dbReference type="Proteomes" id="UP001160483">
    <property type="component" value="Unassembled WGS sequence"/>
</dbReference>
<dbReference type="EMBL" id="CAKKTJ010000335">
    <property type="protein sequence ID" value="CAH0482527.1"/>
    <property type="molecule type" value="Genomic_DNA"/>
</dbReference>
<evidence type="ECO:0000313" key="4">
    <source>
        <dbReference type="Proteomes" id="UP001160483"/>
    </source>
</evidence>